<feature type="compositionally biased region" description="Acidic residues" evidence="1">
    <location>
        <begin position="82"/>
        <end position="104"/>
    </location>
</feature>
<feature type="region of interest" description="Disordered" evidence="1">
    <location>
        <begin position="49"/>
        <end position="107"/>
    </location>
</feature>
<feature type="compositionally biased region" description="Low complexity" evidence="1">
    <location>
        <begin position="204"/>
        <end position="217"/>
    </location>
</feature>
<dbReference type="AlphaFoldDB" id="A0A5C2S2S7"/>
<evidence type="ECO:0000313" key="3">
    <source>
        <dbReference type="Proteomes" id="UP000313359"/>
    </source>
</evidence>
<sequence length="395" mass="43735">MPELSRYNTVILGNQVAQAALVLGNLGDWTPEHTVRKRYSYALPSVSHAGRGAGPHAIHQRESEQVFNEERDAKADEVMGEEHEDDVEDLEEAEADESAAEDASDVGQASCDKKASCVYLATQGSTRSSPSPSASSHLRHSPLPISNARRRSRGTPFIIFRSIAKSQASQRHVTVHYRPYPRIARPQRPMEVDSDNEDDSAVERSSLSTPLPRTTSLKELSPAPSSHQDHRSSTPTRSTPRCSSSSTSSRPRLEDFTLTEHGLTFSSLAELCAITDWEDLRLSKEHRGGSGRTVWVMTHGPFSVVGPPLSLDGETDDIYIHHDDRASRPRMWVLNRDKAWVSVRAGDCPPSDSSRRLSVLKTGEPSWVTRGSYSVYRSRKKRACRNANGKAVVKM</sequence>
<feature type="compositionally biased region" description="Basic and acidic residues" evidence="1">
    <location>
        <begin position="59"/>
        <end position="81"/>
    </location>
</feature>
<organism evidence="2 3">
    <name type="scientific">Lentinus tigrinus ALCF2SS1-6</name>
    <dbReference type="NCBI Taxonomy" id="1328759"/>
    <lineage>
        <taxon>Eukaryota</taxon>
        <taxon>Fungi</taxon>
        <taxon>Dikarya</taxon>
        <taxon>Basidiomycota</taxon>
        <taxon>Agaricomycotina</taxon>
        <taxon>Agaricomycetes</taxon>
        <taxon>Polyporales</taxon>
        <taxon>Polyporaceae</taxon>
        <taxon>Lentinus</taxon>
    </lineage>
</organism>
<protein>
    <submittedName>
        <fullName evidence="2">Uncharacterized protein</fullName>
    </submittedName>
</protein>
<dbReference type="OrthoDB" id="2757517at2759"/>
<gene>
    <name evidence="2" type="ORF">L227DRAFT_614024</name>
</gene>
<name>A0A5C2S2S7_9APHY</name>
<dbReference type="EMBL" id="ML122283">
    <property type="protein sequence ID" value="RPD57159.1"/>
    <property type="molecule type" value="Genomic_DNA"/>
</dbReference>
<dbReference type="STRING" id="1328759.A0A5C2S2S7"/>
<keyword evidence="3" id="KW-1185">Reference proteome</keyword>
<evidence type="ECO:0000313" key="2">
    <source>
        <dbReference type="EMBL" id="RPD57159.1"/>
    </source>
</evidence>
<evidence type="ECO:0000256" key="1">
    <source>
        <dbReference type="SAM" id="MobiDB-lite"/>
    </source>
</evidence>
<reference evidence="2" key="1">
    <citation type="journal article" date="2018" name="Genome Biol. Evol.">
        <title>Genomics and development of Lentinus tigrinus, a white-rot wood-decaying mushroom with dimorphic fruiting bodies.</title>
        <authorList>
            <person name="Wu B."/>
            <person name="Xu Z."/>
            <person name="Knudson A."/>
            <person name="Carlson A."/>
            <person name="Chen N."/>
            <person name="Kovaka S."/>
            <person name="LaButti K."/>
            <person name="Lipzen A."/>
            <person name="Pennachio C."/>
            <person name="Riley R."/>
            <person name="Schakwitz W."/>
            <person name="Umezawa K."/>
            <person name="Ohm R.A."/>
            <person name="Grigoriev I.V."/>
            <person name="Nagy L.G."/>
            <person name="Gibbons J."/>
            <person name="Hibbett D."/>
        </authorList>
    </citation>
    <scope>NUCLEOTIDE SEQUENCE [LARGE SCALE GENOMIC DNA]</scope>
    <source>
        <strain evidence="2">ALCF2SS1-6</strain>
    </source>
</reference>
<feature type="compositionally biased region" description="Low complexity" evidence="1">
    <location>
        <begin position="125"/>
        <end position="144"/>
    </location>
</feature>
<proteinExistence type="predicted"/>
<accession>A0A5C2S2S7</accession>
<dbReference type="Proteomes" id="UP000313359">
    <property type="component" value="Unassembled WGS sequence"/>
</dbReference>
<feature type="region of interest" description="Disordered" evidence="1">
    <location>
        <begin position="168"/>
        <end position="253"/>
    </location>
</feature>
<feature type="region of interest" description="Disordered" evidence="1">
    <location>
        <begin position="123"/>
        <end position="150"/>
    </location>
</feature>
<feature type="compositionally biased region" description="Low complexity" evidence="1">
    <location>
        <begin position="233"/>
        <end position="250"/>
    </location>
</feature>